<dbReference type="GO" id="GO:0016020">
    <property type="term" value="C:membrane"/>
    <property type="evidence" value="ECO:0007669"/>
    <property type="project" value="UniProtKB-SubCell"/>
</dbReference>
<evidence type="ECO:0000313" key="8">
    <source>
        <dbReference type="EMBL" id="ARN84507.1"/>
    </source>
</evidence>
<feature type="transmembrane region" description="Helical" evidence="6">
    <location>
        <begin position="231"/>
        <end position="254"/>
    </location>
</feature>
<gene>
    <name evidence="8" type="ORF">GQ61_03295</name>
</gene>
<dbReference type="Pfam" id="PF00892">
    <property type="entry name" value="EamA"/>
    <property type="match status" value="2"/>
</dbReference>
<comment type="similarity">
    <text evidence="2">Belongs to the drug/metabolite transporter (DMT) superfamily. 10 TMS drug/metabolite exporter (DME) (TC 2.A.7.3) family.</text>
</comment>
<feature type="transmembrane region" description="Helical" evidence="6">
    <location>
        <begin position="69"/>
        <end position="87"/>
    </location>
</feature>
<organism evidence="8 9">
    <name type="scientific">Candidatus Nucleicultrix amoebiphila FS5</name>
    <dbReference type="NCBI Taxonomy" id="1414854"/>
    <lineage>
        <taxon>Bacteria</taxon>
        <taxon>Pseudomonadati</taxon>
        <taxon>Pseudomonadota</taxon>
        <taxon>Alphaproteobacteria</taxon>
        <taxon>Holosporales</taxon>
        <taxon>Candidatus Nucleicultricaceae</taxon>
        <taxon>Candidatus Nucleicultrix</taxon>
    </lineage>
</organism>
<keyword evidence="3 6" id="KW-0812">Transmembrane</keyword>
<feature type="transmembrane region" description="Helical" evidence="6">
    <location>
        <begin position="260"/>
        <end position="277"/>
    </location>
</feature>
<feature type="domain" description="EamA" evidence="7">
    <location>
        <begin position="15"/>
        <end position="140"/>
    </location>
</feature>
<dbReference type="InterPro" id="IPR037185">
    <property type="entry name" value="EmrE-like"/>
</dbReference>
<dbReference type="Proteomes" id="UP000237351">
    <property type="component" value="Chromosome"/>
</dbReference>
<dbReference type="KEGG" id="naf:GQ61_03295"/>
<protein>
    <recommendedName>
        <fullName evidence="7">EamA domain-containing protein</fullName>
    </recommendedName>
</protein>
<comment type="subcellular location">
    <subcellularLocation>
        <location evidence="1">Membrane</location>
        <topology evidence="1">Multi-pass membrane protein</topology>
    </subcellularLocation>
</comment>
<dbReference type="EMBL" id="CP008743">
    <property type="protein sequence ID" value="ARN84507.1"/>
    <property type="molecule type" value="Genomic_DNA"/>
</dbReference>
<proteinExistence type="inferred from homology"/>
<accession>A0A1W6N3N8</accession>
<evidence type="ECO:0000256" key="4">
    <source>
        <dbReference type="ARBA" id="ARBA00022989"/>
    </source>
</evidence>
<feature type="transmembrane region" description="Helical" evidence="6">
    <location>
        <begin position="124"/>
        <end position="144"/>
    </location>
</feature>
<dbReference type="AlphaFoldDB" id="A0A1W6N3N8"/>
<evidence type="ECO:0000256" key="5">
    <source>
        <dbReference type="ARBA" id="ARBA00023136"/>
    </source>
</evidence>
<dbReference type="OrthoDB" id="9812899at2"/>
<dbReference type="SUPFAM" id="SSF103481">
    <property type="entry name" value="Multidrug resistance efflux transporter EmrE"/>
    <property type="match status" value="2"/>
</dbReference>
<dbReference type="InterPro" id="IPR000620">
    <property type="entry name" value="EamA_dom"/>
</dbReference>
<reference evidence="8 9" key="1">
    <citation type="submission" date="2014-06" db="EMBL/GenBank/DDBJ databases">
        <title>The genome of the endonuclear symbiont Nucleicultrix amoebiphila.</title>
        <authorList>
            <person name="Schulz F."/>
            <person name="Horn M."/>
        </authorList>
    </citation>
    <scope>NUCLEOTIDE SEQUENCE [LARGE SCALE GENOMIC DNA]</scope>
    <source>
        <strain evidence="8 9">FS5</strain>
    </source>
</reference>
<keyword evidence="5 6" id="KW-0472">Membrane</keyword>
<feature type="transmembrane region" description="Helical" evidence="6">
    <location>
        <begin position="150"/>
        <end position="168"/>
    </location>
</feature>
<feature type="transmembrane region" description="Helical" evidence="6">
    <location>
        <begin position="12"/>
        <end position="31"/>
    </location>
</feature>
<keyword evidence="9" id="KW-1185">Reference proteome</keyword>
<dbReference type="RefSeq" id="WP_085783925.1">
    <property type="nucleotide sequence ID" value="NZ_CP008743.1"/>
</dbReference>
<feature type="transmembrane region" description="Helical" evidence="6">
    <location>
        <begin position="180"/>
        <end position="200"/>
    </location>
</feature>
<feature type="transmembrane region" description="Helical" evidence="6">
    <location>
        <begin position="37"/>
        <end position="57"/>
    </location>
</feature>
<evidence type="ECO:0000313" key="9">
    <source>
        <dbReference type="Proteomes" id="UP000237351"/>
    </source>
</evidence>
<sequence>MLTRLQVSGTTLYGLGVLLFAVNDALLKMLSQKYASYDIIFFRSFFGVLLIFGVQVLRGQLASLKTDRAWVMTLRSLFGFLSIYFSIKSLVGLDLASYNIYYHMAPLLIAALSILFLKEKPTKGILIALLVGFSGVIISFRGGLGPFDIYKGYVILGALFWALSLLLIKFLSAKATTEAILFYTALFNMAVAVPFVKNYNISFIEWSYFLIPTVVHSLAFLFIIEGIKRSSLVSVAPLEYTGVVWTLILGYIFWHELPDVWMFIGGVLIILASFKALRKNH</sequence>
<evidence type="ECO:0000256" key="1">
    <source>
        <dbReference type="ARBA" id="ARBA00004141"/>
    </source>
</evidence>
<evidence type="ECO:0000256" key="6">
    <source>
        <dbReference type="SAM" id="Phobius"/>
    </source>
</evidence>
<dbReference type="PANTHER" id="PTHR22911:SF6">
    <property type="entry name" value="SOLUTE CARRIER FAMILY 35 MEMBER G1"/>
    <property type="match status" value="1"/>
</dbReference>
<evidence type="ECO:0000256" key="2">
    <source>
        <dbReference type="ARBA" id="ARBA00009853"/>
    </source>
</evidence>
<feature type="transmembrane region" description="Helical" evidence="6">
    <location>
        <begin position="206"/>
        <end position="224"/>
    </location>
</feature>
<dbReference type="STRING" id="1414854.GQ61_03295"/>
<dbReference type="PANTHER" id="PTHR22911">
    <property type="entry name" value="ACYL-MALONYL CONDENSING ENZYME-RELATED"/>
    <property type="match status" value="1"/>
</dbReference>
<name>A0A1W6N3N8_9PROT</name>
<feature type="transmembrane region" description="Helical" evidence="6">
    <location>
        <begin position="99"/>
        <end position="117"/>
    </location>
</feature>
<evidence type="ECO:0000259" key="7">
    <source>
        <dbReference type="Pfam" id="PF00892"/>
    </source>
</evidence>
<feature type="domain" description="EamA" evidence="7">
    <location>
        <begin position="153"/>
        <end position="274"/>
    </location>
</feature>
<keyword evidence="4 6" id="KW-1133">Transmembrane helix</keyword>
<evidence type="ECO:0000256" key="3">
    <source>
        <dbReference type="ARBA" id="ARBA00022692"/>
    </source>
</evidence>